<protein>
    <submittedName>
        <fullName evidence="3">Oidioi.mRNA.OKI2018_I69.PAR.g10245.t2.cds</fullName>
    </submittedName>
</protein>
<dbReference type="Proteomes" id="UP001158576">
    <property type="component" value="Chromosome PAR"/>
</dbReference>
<evidence type="ECO:0000313" key="4">
    <source>
        <dbReference type="Proteomes" id="UP001158576"/>
    </source>
</evidence>
<feature type="coiled-coil region" evidence="1">
    <location>
        <begin position="396"/>
        <end position="423"/>
    </location>
</feature>
<name>A0ABN7RPR4_OIKDI</name>
<feature type="region of interest" description="Disordered" evidence="2">
    <location>
        <begin position="152"/>
        <end position="182"/>
    </location>
</feature>
<reference evidence="3 4" key="1">
    <citation type="submission" date="2021-04" db="EMBL/GenBank/DDBJ databases">
        <authorList>
            <person name="Bliznina A."/>
        </authorList>
    </citation>
    <scope>NUCLEOTIDE SEQUENCE [LARGE SCALE GENOMIC DNA]</scope>
</reference>
<feature type="region of interest" description="Disordered" evidence="2">
    <location>
        <begin position="436"/>
        <end position="480"/>
    </location>
</feature>
<accession>A0ABN7RPR4</accession>
<evidence type="ECO:0000256" key="2">
    <source>
        <dbReference type="SAM" id="MobiDB-lite"/>
    </source>
</evidence>
<dbReference type="PANTHER" id="PTHR21623:SF2">
    <property type="entry name" value="COILED-COIL DOMAIN-CONTAINING PROTEIN 33"/>
    <property type="match status" value="1"/>
</dbReference>
<gene>
    <name evidence="3" type="ORF">OKIOD_LOCUS1803</name>
</gene>
<sequence length="492" mass="56576">MKRYCEGLFNPTSGCVVEIYRNSLLEETDTALLRYRKPFGYAEITMQSVEENILQRMEDGVCFTNIPFRQIHLQGPVLPKLKVAFRLLQRESSFQLEPATIGQLLSIDVVSLLNLRMGNSSGRRKGRRDQVEDAPYPTDSAVSDLLARAYEEQSGQPGRDLVRDLSPSPSQLRRASLNEHERQQRALMRMSADLLAERKHSKDRETLEDQKFELEEQLNRMQRDLQLRHTLVHDGLEGAAPDEIASRFMVMREKYKTSLAANEKLKEKLREVSDSITRGEGQKNNLLNELKRASDQSDKHLEELNRMSRRLKDQKKLEDLCKEQERIISKLEELFAKTRVNVDTRWKDDVDRLMHATKTREKYTPGNYALPQYSAVPGLAPPNSKALPGYHMQEEIETERMRTAMLERQINEMAREHAREKQDLVNRIEEIRTGYAPPRVPSRFPEIGGNGPAGDTRSKPGLGNLCRKPESGLPSPDPSLLIWETLMEDDIE</sequence>
<feature type="coiled-coil region" evidence="1">
    <location>
        <begin position="262"/>
        <end position="334"/>
    </location>
</feature>
<proteinExistence type="predicted"/>
<keyword evidence="4" id="KW-1185">Reference proteome</keyword>
<evidence type="ECO:0000256" key="1">
    <source>
        <dbReference type="SAM" id="Coils"/>
    </source>
</evidence>
<evidence type="ECO:0000313" key="3">
    <source>
        <dbReference type="EMBL" id="CAG5082957.1"/>
    </source>
</evidence>
<keyword evidence="1" id="KW-0175">Coiled coil</keyword>
<organism evidence="3 4">
    <name type="scientific">Oikopleura dioica</name>
    <name type="common">Tunicate</name>
    <dbReference type="NCBI Taxonomy" id="34765"/>
    <lineage>
        <taxon>Eukaryota</taxon>
        <taxon>Metazoa</taxon>
        <taxon>Chordata</taxon>
        <taxon>Tunicata</taxon>
        <taxon>Appendicularia</taxon>
        <taxon>Copelata</taxon>
        <taxon>Oikopleuridae</taxon>
        <taxon>Oikopleura</taxon>
    </lineage>
</organism>
<dbReference type="PANTHER" id="PTHR21623">
    <property type="entry name" value="SPERIOLIN-BINDING FACTOR"/>
    <property type="match status" value="1"/>
</dbReference>
<dbReference type="InterPro" id="IPR039889">
    <property type="entry name" value="CCD33"/>
</dbReference>
<dbReference type="EMBL" id="OU015568">
    <property type="protein sequence ID" value="CAG5082957.1"/>
    <property type="molecule type" value="Genomic_DNA"/>
</dbReference>